<reference evidence="2 3" key="1">
    <citation type="submission" date="2020-11" db="EMBL/GenBank/DDBJ databases">
        <authorList>
            <person name="Kim M.K."/>
        </authorList>
    </citation>
    <scope>NUCLEOTIDE SEQUENCE [LARGE SCALE GENOMIC DNA]</scope>
    <source>
        <strain evidence="2 3">BT683</strain>
    </source>
</reference>
<feature type="domain" description="DUF11" evidence="1">
    <location>
        <begin position="2058"/>
        <end position="2164"/>
    </location>
</feature>
<dbReference type="Pfam" id="PF01345">
    <property type="entry name" value="DUF11"/>
    <property type="match status" value="9"/>
</dbReference>
<dbReference type="NCBIfam" id="TIGR01451">
    <property type="entry name" value="B_ant_repeat"/>
    <property type="match status" value="2"/>
</dbReference>
<feature type="domain" description="DUF11" evidence="1">
    <location>
        <begin position="137"/>
        <end position="241"/>
    </location>
</feature>
<feature type="domain" description="DUF11" evidence="1">
    <location>
        <begin position="1812"/>
        <end position="1923"/>
    </location>
</feature>
<dbReference type="InterPro" id="IPR051172">
    <property type="entry name" value="Chlamydia_OmcB"/>
</dbReference>
<dbReference type="InterPro" id="IPR047589">
    <property type="entry name" value="DUF11_rpt"/>
</dbReference>
<evidence type="ECO:0000259" key="1">
    <source>
        <dbReference type="Pfam" id="PF01345"/>
    </source>
</evidence>
<sequence length="2849" mass="283134">MNFSRPIRNLAFAMEDIDISTLATGGSDFVDEVTFNAYTLGSTTPYTLTAADIALGSNGSNTFVTGTNTIKGLTVNGGPAGTVVLTYPAGIAISRLEIIYRNTQTFTTGNLRLQTIGIPSMVWCAEIDLATTLTGPGYVQAGQPVAYTAVTKNQGDLSAAGVVTSVQLTAGLTNVTVNNLTTGFTYNSTSGLLTYTIGSLAVGISDTRTIRFTMPATGSVTGKASSTTAGLDIEPVNNNGSLANANVTTVQNQPPVVEDVAATPMPNTNGATAIPALVGTDPNGNNTIVSYLLTNLPLTTQGVVTFTRGGATVTLLPGNTSSLANRTLTPAEMATLRFDPTAGFLGNAIFNYTATDDFAVVSNTATYTIPVGPVGDVYAVFTAPATTPTTGLAGSTQSFTVQFGNNGPNSALVTSRVVTIPAGVSGVTQTGGVLTGSAALGWTITYPVGTFATGTSSNFTFSFVTPASGSVDLVATTTTTSNQGANTAPDSDTQVLNVTPLANVATTVTATPAATVNAGAPLSFAVTYTNAGPSTAAGYAQTLQLTAGLGLANVTFANVPAGVTPVYNNTTGAVTFTGAPTSLASGANQNLTVNIAAVPAALASVTATSTVATTTSENGAVANNTDFKTVTVTPIANVATTVTATPAATVNAGAPLSFAVTYTNAGPSTAAGYAQTLTLTAGLGTVTFANTPAGVTAVYNNANGVVTFTGAPTSLASGANQNLTVNIAAVPAALASVTATSTVATTTSENGAVANNSASATVNVTPVADVYAVFTAPAASPTTGLAGSVQNFTVQFGNNGPSSAVVTSRVVTIPAGVPSVTQTGGTLSGNATTGWTITYPVGTVATGTSTDYSFSIVAPATGPVNLVATTATTTSQNGATANDTDTQVLNVTPVADVATTVTATPATTVNAGAPLSFAVTYTNAGPSTAAGYTQTLTLTAGLGAANVTFANTPAGVTPVYNNTTGNVTFTGRPTSLASGANQNLTVNIAAVPAALASVTATSVTNTTTSENGATANNSDTKTVNVTPIADVYAVFTAPAASPTTGLAGSTQTFTVQFGNNGPSPAVVTSRVVTIPAGVSGVTQTGGTLSGSAALGWTITYPVGTFATGTSSNFTFGFVTPATGSVDLVATTATTTSQNGATANDSDTQVLNVTPVADVATTITGPSSILQGLPTGNFTAVFTNNGPSTAATVTRTVTLPTGASLTNDQRNTITAAYPGTTFTTVGIGATEVTTINFGTLPTEVVGGTASFVFAFTAPAATTNVTITSNTSTVTSQNGATANDQSQLPLTVTPVADVYAVFTAPATTPTTGLAGSTQTFTVEFGNNGPSSAAGVTRVVTIPAGVPSVTQTGGTLTGSATLGWTITYPGGTFATGTSTNYSFSIVAPATGPVSLVATTTTTTNQNGATANDADTQVLDVTPVADVTTTIAGPLNLVPNSPSGIYTAVFTNNGPSTAIDVTQQVTLPAGVTTVFVNGVAYTPTNNVIDFGPAATLAAGASNTFEFSFTAPATAGSVALVSSVSSATNEGANVAPNTATLNVTVLNTADVVATIAPAAATVTAGQTGTFNVTFQNNGPADAAGVIAHVQLPIGLVGVTVSGNGTYNSATGLVTYAAITSLASNASTASVITFTVPAVSPVTATASISTTTSEGGQKANNVANASINITPTFDVTTLITGPAITAVGVQTTFSIATINNGPSAAPNVVQTVTGLPINLTNVYVSNDGIYDAAAGTVTFPSLGTLADDAHVNNTISFTPTTASATGFTATATATSNGTNANDFNTANNSALAATMVVNPAPAPSTNANLYTLISTPAANVLPGAVTTFTVTSGNNGPGTATTVAQLVTLPAGLTGVVVKDNLGAVLAGAYNPTTGVVTFPTVASLLSSNSVQYTIGLVAPATGVIAAVATVSAATADIMPSNNIATADVTVTPVTDVTVRLTGPNQAPAGSPATYTVTTTNNGPATATNVATAVSIPAGLTGVVVSGGGTYDAISGLVTFPASATLLNGISVANTIEYITPNIATFTNIASVTSTTIDNVVANNTAKVTTAAAGVADVVVAINGPATVVQGNEAVYYVSSINNGTVTAIASQVRVQLPTGLTGVSATNGTYNAATGIVTFDADDQEIGANGAISNQIRFVVPASFTTLYAVATASTTSEESSYANNSAGVVTTVLPATTGLANLRMVIDTSPNTVAGGEALTITVTSTNLVTSTVDAINVVQRVALQPGLIVGNITNGGTYDAVTGVVTFPTLAVLADGASVVNSFVITAPGVAVSTRGVVSGDQSDPTDANNVDTNGTTVNVRTDVTTSVTGPAAAQPGELVTYSVVALNNGPNSALNAVQKVTLPAGATNIVAPNGTISGTTITYSLGTLGAGVNSQEINTITFNAPAGFATSYDVTSSITTTRAQTATGLTNDQATFTTYNGNIAPVANAVTNVLFGPEGNTAIAQAISSLSGTDADGNATIASYAITTIPTAAQGVLSLNGTPVSVNQVIAVGDIAKLEFNPASGFVGNAFFTYTVLDNAGATSAPAIYTIPVGQDLNSVYTATPMKGGNANPYQNGDVVAYGIDPNTATYNTAGLIYKADGTLAAGLVENGIRFGKLSEADSTLLATVGIRYTSETGLFTVVDRNLLPIAGRTIPVSITTVDLFGGINVVPFNIALGVTPLPVELTVFTAQAVKNVDAQLTWRTASEKNNDFFDVERSLNGKDFITIGQVQGQGSTSSATAYALTDAGIGPKAAGLVYYRLRQVDFDGTATYSPVRTVTFTKALASTPAISVFPNPATAATTLDLSQLPAGTYQVSLLDATGRVVLGATLNAGLAHALELQTLASGTYTVLVRGQHGGQMINLTKRLIKE</sequence>
<keyword evidence="3" id="KW-1185">Reference proteome</keyword>
<feature type="domain" description="DUF11" evidence="1">
    <location>
        <begin position="1932"/>
        <end position="2043"/>
    </location>
</feature>
<dbReference type="PANTHER" id="PTHR34819:SF3">
    <property type="entry name" value="CELL SURFACE PROTEIN"/>
    <property type="match status" value="1"/>
</dbReference>
<feature type="domain" description="DUF11" evidence="1">
    <location>
        <begin position="1679"/>
        <end position="1786"/>
    </location>
</feature>
<gene>
    <name evidence="2" type="ORF">I2I05_17700</name>
</gene>
<organism evidence="2 3">
    <name type="scientific">Hymenobacter jeongseonensis</name>
    <dbReference type="NCBI Taxonomy" id="2791027"/>
    <lineage>
        <taxon>Bacteria</taxon>
        <taxon>Pseudomonadati</taxon>
        <taxon>Bacteroidota</taxon>
        <taxon>Cytophagia</taxon>
        <taxon>Cytophagales</taxon>
        <taxon>Hymenobacteraceae</taxon>
        <taxon>Hymenobacter</taxon>
    </lineage>
</organism>
<dbReference type="EMBL" id="JADQDQ010000010">
    <property type="protein sequence ID" value="MBF9239243.1"/>
    <property type="molecule type" value="Genomic_DNA"/>
</dbReference>
<dbReference type="InterPro" id="IPR001434">
    <property type="entry name" value="OmcB-like_DUF11"/>
</dbReference>
<protein>
    <submittedName>
        <fullName evidence="2">T9SS type A sorting domain-containing protein</fullName>
    </submittedName>
</protein>
<dbReference type="Proteomes" id="UP000597617">
    <property type="component" value="Unassembled WGS sequence"/>
</dbReference>
<feature type="domain" description="DUF11" evidence="1">
    <location>
        <begin position="2307"/>
        <end position="2415"/>
    </location>
</feature>
<dbReference type="InterPro" id="IPR013783">
    <property type="entry name" value="Ig-like_fold"/>
</dbReference>
<evidence type="ECO:0000313" key="3">
    <source>
        <dbReference type="Proteomes" id="UP000597617"/>
    </source>
</evidence>
<proteinExistence type="predicted"/>
<dbReference type="NCBIfam" id="TIGR04183">
    <property type="entry name" value="Por_Secre_tail"/>
    <property type="match status" value="1"/>
</dbReference>
<name>A0ABS0IMX3_9BACT</name>
<dbReference type="Gene3D" id="2.60.40.10">
    <property type="entry name" value="Immunoglobulins"/>
    <property type="match status" value="1"/>
</dbReference>
<feature type="domain" description="DUF11" evidence="1">
    <location>
        <begin position="1442"/>
        <end position="1537"/>
    </location>
</feature>
<accession>A0ABS0IMX3</accession>
<feature type="domain" description="DUF11" evidence="1">
    <location>
        <begin position="644"/>
        <end position="762"/>
    </location>
</feature>
<evidence type="ECO:0000313" key="2">
    <source>
        <dbReference type="EMBL" id="MBF9239243.1"/>
    </source>
</evidence>
<comment type="caution">
    <text evidence="2">The sequence shown here is derived from an EMBL/GenBank/DDBJ whole genome shotgun (WGS) entry which is preliminary data.</text>
</comment>
<dbReference type="PANTHER" id="PTHR34819">
    <property type="entry name" value="LARGE CYSTEINE-RICH PERIPLASMIC PROTEIN OMCB"/>
    <property type="match status" value="1"/>
</dbReference>
<dbReference type="InterPro" id="IPR026444">
    <property type="entry name" value="Secre_tail"/>
</dbReference>
<feature type="domain" description="DUF11" evidence="1">
    <location>
        <begin position="1546"/>
        <end position="1661"/>
    </location>
</feature>